<sequence length="76" mass="8293">MTLIKRAEPQLEQYVLKIAKKYLADTSGLKVYLLMSPNGSFIKNPNGNVGMQILSDEEVANGIKTGEMTFAKSTGV</sequence>
<protein>
    <submittedName>
        <fullName evidence="1">Uncharacterized protein</fullName>
    </submittedName>
</protein>
<gene>
    <name evidence="1" type="ORF">RON39_08670</name>
</gene>
<proteinExistence type="predicted"/>
<dbReference type="Proteomes" id="UP001253287">
    <property type="component" value="Unassembled WGS sequence"/>
</dbReference>
<evidence type="ECO:0000313" key="1">
    <source>
        <dbReference type="EMBL" id="MDT9610185.1"/>
    </source>
</evidence>
<dbReference type="RefSeq" id="WP_118992407.1">
    <property type="nucleotide sequence ID" value="NZ_CP083391.1"/>
</dbReference>
<organism evidence="1 2">
    <name type="scientific">Lactobacillus crispatus</name>
    <dbReference type="NCBI Taxonomy" id="47770"/>
    <lineage>
        <taxon>Bacteria</taxon>
        <taxon>Bacillati</taxon>
        <taxon>Bacillota</taxon>
        <taxon>Bacilli</taxon>
        <taxon>Lactobacillales</taxon>
        <taxon>Lactobacillaceae</taxon>
        <taxon>Lactobacillus</taxon>
    </lineage>
</organism>
<evidence type="ECO:0000313" key="2">
    <source>
        <dbReference type="Proteomes" id="UP001253287"/>
    </source>
</evidence>
<comment type="caution">
    <text evidence="1">The sequence shown here is derived from an EMBL/GenBank/DDBJ whole genome shotgun (WGS) entry which is preliminary data.</text>
</comment>
<dbReference type="AlphaFoldDB" id="A0AAW8WPT2"/>
<reference evidence="1" key="1">
    <citation type="submission" date="2023-08" db="EMBL/GenBank/DDBJ databases">
        <title>Lactobacillus from the Female Urinary Tract.</title>
        <authorList>
            <person name="Stegman N."/>
            <person name="Jackson B."/>
            <person name="Steiling M."/>
            <person name="Sedano C."/>
            <person name="Wolfe A."/>
            <person name="Putonti C."/>
        </authorList>
    </citation>
    <scope>NUCLEOTIDE SEQUENCE</scope>
    <source>
        <strain evidence="1">UMB5661</strain>
    </source>
</reference>
<name>A0AAW8WPT2_9LACO</name>
<accession>A0AAW8WPT2</accession>
<dbReference type="EMBL" id="JAVTXN010000050">
    <property type="protein sequence ID" value="MDT9610185.1"/>
    <property type="molecule type" value="Genomic_DNA"/>
</dbReference>